<evidence type="ECO:0000313" key="3">
    <source>
        <dbReference type="Proteomes" id="UP001081467"/>
    </source>
</evidence>
<accession>A0ABT4JM54</accession>
<gene>
    <name evidence="2" type="ORF">N0K80_04540</name>
</gene>
<evidence type="ECO:0000313" key="2">
    <source>
        <dbReference type="EMBL" id="MCZ2491423.1"/>
    </source>
</evidence>
<keyword evidence="3" id="KW-1185">Reference proteome</keyword>
<dbReference type="EMBL" id="JANXLI010000002">
    <property type="protein sequence ID" value="MCZ2491423.1"/>
    <property type="molecule type" value="Genomic_DNA"/>
</dbReference>
<organism evidence="2 3">
    <name type="scientific">Dellaglioa carnosa</name>
    <dbReference type="NCBI Taxonomy" id="2995136"/>
    <lineage>
        <taxon>Bacteria</taxon>
        <taxon>Bacillati</taxon>
        <taxon>Bacillota</taxon>
        <taxon>Bacilli</taxon>
        <taxon>Lactobacillales</taxon>
        <taxon>Lactobacillaceae</taxon>
        <taxon>Dellaglioa</taxon>
    </lineage>
</organism>
<evidence type="ECO:0000256" key="1">
    <source>
        <dbReference type="SAM" id="MobiDB-lite"/>
    </source>
</evidence>
<feature type="region of interest" description="Disordered" evidence="1">
    <location>
        <begin position="25"/>
        <end position="65"/>
    </location>
</feature>
<protein>
    <submittedName>
        <fullName evidence="2">Uncharacterized protein</fullName>
    </submittedName>
</protein>
<name>A0ABT4JM54_9LACO</name>
<comment type="caution">
    <text evidence="2">The sequence shown here is derived from an EMBL/GenBank/DDBJ whole genome shotgun (WGS) entry which is preliminary data.</text>
</comment>
<reference evidence="2" key="1">
    <citation type="submission" date="2022-09" db="EMBL/GenBank/DDBJ databases">
        <title>Diversity of Dellaglioa algida.</title>
        <authorList>
            <person name="Matthias E."/>
            <person name="Werum V."/>
        </authorList>
    </citation>
    <scope>NUCLEOTIDE SEQUENCE</scope>
    <source>
        <strain evidence="2">TMW 2.2523</strain>
    </source>
</reference>
<dbReference type="Proteomes" id="UP001081467">
    <property type="component" value="Unassembled WGS sequence"/>
</dbReference>
<sequence>MVSKVKKILFLIVLFIFVGGITSGCGNTAKKTSNESTTSSSHSKKQTAKKISEKSNAVTVHVKGK</sequence>
<dbReference type="RefSeq" id="WP_146342702.1">
    <property type="nucleotide sequence ID" value="NZ_JANXKW010000002.1"/>
</dbReference>
<proteinExistence type="predicted"/>
<dbReference type="PROSITE" id="PS51257">
    <property type="entry name" value="PROKAR_LIPOPROTEIN"/>
    <property type="match status" value="1"/>
</dbReference>
<feature type="compositionally biased region" description="Low complexity" evidence="1">
    <location>
        <begin position="28"/>
        <end position="41"/>
    </location>
</feature>